<dbReference type="Pfam" id="PF22992">
    <property type="entry name" value="C2CH-4th_BIRD-IDD"/>
    <property type="match status" value="1"/>
</dbReference>
<keyword evidence="12" id="KW-1185">Reference proteome</keyword>
<dbReference type="Gene3D" id="3.30.160.60">
    <property type="entry name" value="Classic Zinc Finger"/>
    <property type="match status" value="1"/>
</dbReference>
<keyword evidence="4" id="KW-0862">Zinc</keyword>
<evidence type="ECO:0000259" key="10">
    <source>
        <dbReference type="PROSITE" id="PS50157"/>
    </source>
</evidence>
<dbReference type="SUPFAM" id="SSF57667">
    <property type="entry name" value="beta-beta-alpha zinc fingers"/>
    <property type="match status" value="1"/>
</dbReference>
<dbReference type="GO" id="GO:0008270">
    <property type="term" value="F:zinc ion binding"/>
    <property type="evidence" value="ECO:0007669"/>
    <property type="project" value="UniProtKB-KW"/>
</dbReference>
<dbReference type="InterPro" id="IPR036236">
    <property type="entry name" value="Znf_C2H2_sf"/>
</dbReference>
<dbReference type="GO" id="GO:0003677">
    <property type="term" value="F:DNA binding"/>
    <property type="evidence" value="ECO:0007669"/>
    <property type="project" value="UniProtKB-KW"/>
</dbReference>
<dbReference type="Proteomes" id="UP001237642">
    <property type="component" value="Unassembled WGS sequence"/>
</dbReference>
<keyword evidence="1" id="KW-0479">Metal-binding</keyword>
<reference evidence="11" key="1">
    <citation type="submission" date="2023-02" db="EMBL/GenBank/DDBJ databases">
        <title>Genome of toxic invasive species Heracleum sosnowskyi carries increased number of genes despite the absence of recent whole-genome duplications.</title>
        <authorList>
            <person name="Schelkunov M."/>
            <person name="Shtratnikova V."/>
            <person name="Makarenko M."/>
            <person name="Klepikova A."/>
            <person name="Omelchenko D."/>
            <person name="Novikova G."/>
            <person name="Obukhova E."/>
            <person name="Bogdanov V."/>
            <person name="Penin A."/>
            <person name="Logacheva M."/>
        </authorList>
    </citation>
    <scope>NUCLEOTIDE SEQUENCE</scope>
    <source>
        <strain evidence="11">Hsosn_3</strain>
        <tissue evidence="11">Leaf</tissue>
    </source>
</reference>
<evidence type="ECO:0000256" key="7">
    <source>
        <dbReference type="ARBA" id="ARBA00023163"/>
    </source>
</evidence>
<organism evidence="11 12">
    <name type="scientific">Heracleum sosnowskyi</name>
    <dbReference type="NCBI Taxonomy" id="360622"/>
    <lineage>
        <taxon>Eukaryota</taxon>
        <taxon>Viridiplantae</taxon>
        <taxon>Streptophyta</taxon>
        <taxon>Embryophyta</taxon>
        <taxon>Tracheophyta</taxon>
        <taxon>Spermatophyta</taxon>
        <taxon>Magnoliopsida</taxon>
        <taxon>eudicotyledons</taxon>
        <taxon>Gunneridae</taxon>
        <taxon>Pentapetalae</taxon>
        <taxon>asterids</taxon>
        <taxon>campanulids</taxon>
        <taxon>Apiales</taxon>
        <taxon>Apiaceae</taxon>
        <taxon>Apioideae</taxon>
        <taxon>apioid superclade</taxon>
        <taxon>Tordylieae</taxon>
        <taxon>Tordyliinae</taxon>
        <taxon>Heracleum</taxon>
    </lineage>
</organism>
<dbReference type="AlphaFoldDB" id="A0AAD8ILQ3"/>
<dbReference type="InterPro" id="IPR013087">
    <property type="entry name" value="Znf_C2H2_type"/>
</dbReference>
<keyword evidence="7" id="KW-0804">Transcription</keyword>
<keyword evidence="6" id="KW-0238">DNA-binding</keyword>
<dbReference type="EMBL" id="JAUIZM010000004">
    <property type="protein sequence ID" value="KAK1387191.1"/>
    <property type="molecule type" value="Genomic_DNA"/>
</dbReference>
<feature type="domain" description="C2H2-type" evidence="10">
    <location>
        <begin position="77"/>
        <end position="99"/>
    </location>
</feature>
<sequence length="522" mass="56075">MAAPSSATLSDLREEDLKNKHVQQLSHSPGEGASSDMTSSAPGAASQRRKRNCPGNPSPDAEVIELSPKTLMATNRFLCEVCKKGFQREQNLQLHRRGHNLPWKLKQKTNHEARRKVYICPELNCVHHDPARALGDLTAHDKICGAKEYKCECGTTFSRRDGFMYHRSFCDAIAEEVARHTTNRSPYRSMAASILVNASNPGYMSQGSTAAGSLVPGNHQQLSSPLYGLGATRPNSFTSLLSGQSIETAFQLIQPPNMSFHPGAEQKLSFPRAFDFSGFHGFPSCTASSNMYNFDINGGADLNSPQNDLDLNINNSFSGLLMNAEASACNILNSNPASPHLSATALPQKAAMTGDDSNNASLMKSMGSSFSAGMKLINYGGALRDGILSGGDRGAGSTIEGTYNNLNVSGGSYGNAGGMEYLSDQTNAPSGAMMYNVNNADGILVGEVNDNVLVKPQMNVQNEYCDKLTRDFLGMENRMNSLSGGGMVDDYSGNGMWTNSPDSEATTSAEVRPFVPGRWPGF</sequence>
<dbReference type="PANTHER" id="PTHR10593">
    <property type="entry name" value="SERINE/THREONINE-PROTEIN KINASE RIO"/>
    <property type="match status" value="1"/>
</dbReference>
<protein>
    <submittedName>
        <fullName evidence="11">Protein indeterminate-domain 4 chloroplastic</fullName>
    </submittedName>
</protein>
<dbReference type="GO" id="GO:0005634">
    <property type="term" value="C:nucleus"/>
    <property type="evidence" value="ECO:0007669"/>
    <property type="project" value="TreeGrafter"/>
</dbReference>
<evidence type="ECO:0000256" key="5">
    <source>
        <dbReference type="ARBA" id="ARBA00023015"/>
    </source>
</evidence>
<dbReference type="InterPro" id="IPR055185">
    <property type="entry name" value="C2CH-4th_BIRD-IDD"/>
</dbReference>
<dbReference type="PROSITE" id="PS00028">
    <property type="entry name" value="ZINC_FINGER_C2H2_1"/>
    <property type="match status" value="1"/>
</dbReference>
<evidence type="ECO:0000256" key="8">
    <source>
        <dbReference type="PROSITE-ProRule" id="PRU00042"/>
    </source>
</evidence>
<gene>
    <name evidence="11" type="ORF">POM88_015369</name>
</gene>
<keyword evidence="5" id="KW-0805">Transcription regulation</keyword>
<name>A0AAD8ILQ3_9APIA</name>
<keyword evidence="2" id="KW-0677">Repeat</keyword>
<dbReference type="GO" id="GO:0003700">
    <property type="term" value="F:DNA-binding transcription factor activity"/>
    <property type="evidence" value="ECO:0007669"/>
    <property type="project" value="TreeGrafter"/>
</dbReference>
<evidence type="ECO:0000256" key="2">
    <source>
        <dbReference type="ARBA" id="ARBA00022737"/>
    </source>
</evidence>
<dbReference type="PANTHER" id="PTHR10593:SF242">
    <property type="entry name" value="ZINC FINGER PROTEIN, PUTATIVE-RELATED"/>
    <property type="match status" value="1"/>
</dbReference>
<dbReference type="Pfam" id="PF22996">
    <property type="entry name" value="C2H2-2nd_BIRD-IDD"/>
    <property type="match status" value="1"/>
</dbReference>
<dbReference type="InterPro" id="IPR031140">
    <property type="entry name" value="IDD1-16"/>
</dbReference>
<comment type="caution">
    <text evidence="11">The sequence shown here is derived from an EMBL/GenBank/DDBJ whole genome shotgun (WGS) entry which is preliminary data.</text>
</comment>
<evidence type="ECO:0000256" key="9">
    <source>
        <dbReference type="SAM" id="MobiDB-lite"/>
    </source>
</evidence>
<proteinExistence type="predicted"/>
<evidence type="ECO:0000313" key="12">
    <source>
        <dbReference type="Proteomes" id="UP001237642"/>
    </source>
</evidence>
<reference evidence="11" key="2">
    <citation type="submission" date="2023-05" db="EMBL/GenBank/DDBJ databases">
        <authorList>
            <person name="Schelkunov M.I."/>
        </authorList>
    </citation>
    <scope>NUCLEOTIDE SEQUENCE</scope>
    <source>
        <strain evidence="11">Hsosn_3</strain>
        <tissue evidence="11">Leaf</tissue>
    </source>
</reference>
<keyword evidence="3 8" id="KW-0863">Zinc-finger</keyword>
<evidence type="ECO:0000256" key="6">
    <source>
        <dbReference type="ARBA" id="ARBA00023125"/>
    </source>
</evidence>
<feature type="region of interest" description="Disordered" evidence="9">
    <location>
        <begin position="1"/>
        <end position="62"/>
    </location>
</feature>
<accession>A0AAD8ILQ3</accession>
<dbReference type="FunFam" id="3.30.160.60:FF:000554">
    <property type="entry name" value="protein indeterminate-domain 12-like"/>
    <property type="match status" value="1"/>
</dbReference>
<evidence type="ECO:0000313" key="11">
    <source>
        <dbReference type="EMBL" id="KAK1387191.1"/>
    </source>
</evidence>
<evidence type="ECO:0000256" key="3">
    <source>
        <dbReference type="ARBA" id="ARBA00022771"/>
    </source>
</evidence>
<dbReference type="PROSITE" id="PS50157">
    <property type="entry name" value="ZINC_FINGER_C2H2_2"/>
    <property type="match status" value="1"/>
</dbReference>
<evidence type="ECO:0000256" key="1">
    <source>
        <dbReference type="ARBA" id="ARBA00022723"/>
    </source>
</evidence>
<dbReference type="InterPro" id="IPR055186">
    <property type="entry name" value="C2H2-2nd_BIRD-IDD"/>
</dbReference>
<evidence type="ECO:0000256" key="4">
    <source>
        <dbReference type="ARBA" id="ARBA00022833"/>
    </source>
</evidence>